<dbReference type="PRINTS" id="PR01217">
    <property type="entry name" value="PRICHEXTENSN"/>
</dbReference>
<dbReference type="InterPro" id="IPR050934">
    <property type="entry name" value="ITIH"/>
</dbReference>
<dbReference type="EMBL" id="BMAT01005247">
    <property type="protein sequence ID" value="GFR89670.1"/>
    <property type="molecule type" value="Genomic_DNA"/>
</dbReference>
<protein>
    <submittedName>
        <fullName evidence="3">Inter-alpha-trypsin inhibitor heavy chain H3</fullName>
    </submittedName>
</protein>
<evidence type="ECO:0000313" key="3">
    <source>
        <dbReference type="EMBL" id="GFR89670.1"/>
    </source>
</evidence>
<dbReference type="Pfam" id="PF08487">
    <property type="entry name" value="VIT"/>
    <property type="match status" value="1"/>
</dbReference>
<dbReference type="InterPro" id="IPR036465">
    <property type="entry name" value="vWFA_dom_sf"/>
</dbReference>
<sequence length="1023" mass="116382">MFEPHGLKRLPDIVTGDETWFAFFIIPPKRLNRMWVDGQGDRPVVLRPGFQSQKRMFTVFFNYSGPIVVDILPQDTTITATYYVQNVLSQVIKHVTVSTNIVYNFAQTSMGIELENKQTLEQAVGFDITLLKEEFITDMEIQVDGRMLNAAFKNRSTDEMRSQDAIDVSNSAVHLDLAHGGKFGTLYQIDVVVPAEKIVKFNVKSLRLLRKEQKSYMYEVYLSFEHDVISFSAQSILSLRKDMVINTIKPNKDQGINDITIKGRKVEEGDNHVVTWNLTNSDIRKDEKLRWAVGYSRPIIRGLGFCAIDNKGYFVSFVRSSFARIPQRIVFVLDRSASMYPDRIVQLKSAMTSIIDEMQNGSFKALYNILTYAETVKKPWKTTKSIKNSSGAAKAFINSIKPEGMADIHQALSDALEMLQRSRGAKSLGMIVFLTDSVPSAGVDNTETLVREITAKNIDKYPIFSLAYGHNVDIDFLKSLSSKNFGHVRMIDDTENAAEKIKEAIMETNLANLKRMEVTYEKGHTEDVTKTSQHVMLKDTDFFIAGRYIGKPKRFKYVVKGIMFAKKKFKPLKSNPQRCDQKREMRVLPKTMFMYQRLQELLIGTDQTENYTNQHLQETSINKIQQMSLNYDDIHFVTPYTTIEFTWVGLAGTQPQVVRLQQLDLDLMEPVDLTFLKPYYPIEYSKFFKPKPPTNETSPNTPKPKPPTNETSTNAQKPKPPKTKTSLNTPKPKPPKTKTSPNTPKPKPPKTKASLNAPKPRPTANKISTIAPTAKLLTTEKPPVASKSKPPSTAKPKKSSKAKAHTANKGSRNSNRKPHKGRKQMHTELDVFVMRYPTSSSRFKKGKGFCFVARNWNSGVYNIFKDQSGTQILFTNCKHPCNENISKLLRINYKANTTSIKLDGNSKWKENLKQSVGSIGISAQIKGKNKVAFTISKRLKLAIWGDKKRSKKMLYTLEITVLPYRGFHKTRLAGVLGYLAKHPRRLTNAKKTVRRCNRFKNMSFLFRLPKRKVSKHKVRQTKG</sequence>
<proteinExistence type="predicted"/>
<dbReference type="InterPro" id="IPR013694">
    <property type="entry name" value="VIT"/>
</dbReference>
<dbReference type="PANTHER" id="PTHR10338">
    <property type="entry name" value="INTER-ALPHA-TRYPSIN INHIBITOR HEAVY CHAIN FAMILY MEMBER"/>
    <property type="match status" value="1"/>
</dbReference>
<feature type="compositionally biased region" description="Low complexity" evidence="1">
    <location>
        <begin position="781"/>
        <end position="794"/>
    </location>
</feature>
<feature type="compositionally biased region" description="Basic residues" evidence="1">
    <location>
        <begin position="795"/>
        <end position="806"/>
    </location>
</feature>
<dbReference type="PROSITE" id="PS50234">
    <property type="entry name" value="VWFA"/>
    <property type="match status" value="1"/>
</dbReference>
<feature type="region of interest" description="Disordered" evidence="1">
    <location>
        <begin position="687"/>
        <end position="826"/>
    </location>
</feature>
<dbReference type="Gene3D" id="3.40.50.410">
    <property type="entry name" value="von Willebrand factor, type A domain"/>
    <property type="match status" value="1"/>
</dbReference>
<gene>
    <name evidence="3" type="ORF">ElyMa_002548000</name>
</gene>
<comment type="caution">
    <text evidence="3">The sequence shown here is derived from an EMBL/GenBank/DDBJ whole genome shotgun (WGS) entry which is preliminary data.</text>
</comment>
<evidence type="ECO:0000259" key="2">
    <source>
        <dbReference type="PROSITE" id="PS50234"/>
    </source>
</evidence>
<dbReference type="Pfam" id="PF00092">
    <property type="entry name" value="VWA"/>
    <property type="match status" value="1"/>
</dbReference>
<keyword evidence="4" id="KW-1185">Reference proteome</keyword>
<feature type="compositionally biased region" description="Basic residues" evidence="1">
    <location>
        <begin position="814"/>
        <end position="824"/>
    </location>
</feature>
<name>A0AAV4GYF0_9GAST</name>
<reference evidence="3 4" key="1">
    <citation type="journal article" date="2021" name="Elife">
        <title>Chloroplast acquisition without the gene transfer in kleptoplastic sea slugs, Plakobranchus ocellatus.</title>
        <authorList>
            <person name="Maeda T."/>
            <person name="Takahashi S."/>
            <person name="Yoshida T."/>
            <person name="Shimamura S."/>
            <person name="Takaki Y."/>
            <person name="Nagai Y."/>
            <person name="Toyoda A."/>
            <person name="Suzuki Y."/>
            <person name="Arimoto A."/>
            <person name="Ishii H."/>
            <person name="Satoh N."/>
            <person name="Nishiyama T."/>
            <person name="Hasebe M."/>
            <person name="Maruyama T."/>
            <person name="Minagawa J."/>
            <person name="Obokata J."/>
            <person name="Shigenobu S."/>
        </authorList>
    </citation>
    <scope>NUCLEOTIDE SEQUENCE [LARGE SCALE GENOMIC DNA]</scope>
</reference>
<organism evidence="3 4">
    <name type="scientific">Elysia marginata</name>
    <dbReference type="NCBI Taxonomy" id="1093978"/>
    <lineage>
        <taxon>Eukaryota</taxon>
        <taxon>Metazoa</taxon>
        <taxon>Spiralia</taxon>
        <taxon>Lophotrochozoa</taxon>
        <taxon>Mollusca</taxon>
        <taxon>Gastropoda</taxon>
        <taxon>Heterobranchia</taxon>
        <taxon>Euthyneura</taxon>
        <taxon>Panpulmonata</taxon>
        <taxon>Sacoglossa</taxon>
        <taxon>Placobranchoidea</taxon>
        <taxon>Plakobranchidae</taxon>
        <taxon>Elysia</taxon>
    </lineage>
</organism>
<dbReference type="PANTHER" id="PTHR10338:SF108">
    <property type="entry name" value="INTER-ALPHA-TRYPSIN INHIBITOR HEAVY CHAIN H4-LIKE PROTEIN"/>
    <property type="match status" value="1"/>
</dbReference>
<dbReference type="Gene3D" id="3.30.420.10">
    <property type="entry name" value="Ribonuclease H-like superfamily/Ribonuclease H"/>
    <property type="match status" value="1"/>
</dbReference>
<feature type="domain" description="VWFA" evidence="2">
    <location>
        <begin position="328"/>
        <end position="505"/>
    </location>
</feature>
<evidence type="ECO:0000313" key="4">
    <source>
        <dbReference type="Proteomes" id="UP000762676"/>
    </source>
</evidence>
<dbReference type="AlphaFoldDB" id="A0AAV4GYF0"/>
<dbReference type="GO" id="GO:0003676">
    <property type="term" value="F:nucleic acid binding"/>
    <property type="evidence" value="ECO:0007669"/>
    <property type="project" value="InterPro"/>
</dbReference>
<dbReference type="SUPFAM" id="SSF53300">
    <property type="entry name" value="vWA-like"/>
    <property type="match status" value="1"/>
</dbReference>
<dbReference type="SMART" id="SM00327">
    <property type="entry name" value="VWA"/>
    <property type="match status" value="1"/>
</dbReference>
<dbReference type="Proteomes" id="UP000762676">
    <property type="component" value="Unassembled WGS sequence"/>
</dbReference>
<dbReference type="InterPro" id="IPR036397">
    <property type="entry name" value="RNaseH_sf"/>
</dbReference>
<evidence type="ECO:0000256" key="1">
    <source>
        <dbReference type="SAM" id="MobiDB-lite"/>
    </source>
</evidence>
<accession>A0AAV4GYF0</accession>
<dbReference type="InterPro" id="IPR002035">
    <property type="entry name" value="VWF_A"/>
</dbReference>